<dbReference type="InterPro" id="IPR012871">
    <property type="entry name" value="DUF1668_ORYSA"/>
</dbReference>
<dbReference type="AlphaFoldDB" id="A0A9R1S2W3"/>
<evidence type="ECO:0000313" key="2">
    <source>
        <dbReference type="Proteomes" id="UP000324705"/>
    </source>
</evidence>
<dbReference type="EMBL" id="LT934116">
    <property type="protein sequence ID" value="VAH79056.1"/>
    <property type="molecule type" value="Genomic_DNA"/>
</dbReference>
<dbReference type="PANTHER" id="PTHR33085:SF82">
    <property type="entry name" value="DUF1618 DOMAIN-CONTAINING PROTEIN"/>
    <property type="match status" value="1"/>
</dbReference>
<reference evidence="1 2" key="1">
    <citation type="submission" date="2017-09" db="EMBL/GenBank/DDBJ databases">
        <authorList>
            <consortium name="International Durum Wheat Genome Sequencing Consortium (IDWGSC)"/>
            <person name="Milanesi L."/>
        </authorList>
    </citation>
    <scope>NUCLEOTIDE SEQUENCE [LARGE SCALE GENOMIC DNA]</scope>
    <source>
        <strain evidence="2">cv. Svevo</strain>
    </source>
</reference>
<evidence type="ECO:0000313" key="1">
    <source>
        <dbReference type="EMBL" id="VAH79056.1"/>
    </source>
</evidence>
<protein>
    <submittedName>
        <fullName evidence="1">Uncharacterized protein</fullName>
    </submittedName>
</protein>
<organism evidence="1 2">
    <name type="scientific">Triticum turgidum subsp. durum</name>
    <name type="common">Durum wheat</name>
    <name type="synonym">Triticum durum</name>
    <dbReference type="NCBI Taxonomy" id="4567"/>
    <lineage>
        <taxon>Eukaryota</taxon>
        <taxon>Viridiplantae</taxon>
        <taxon>Streptophyta</taxon>
        <taxon>Embryophyta</taxon>
        <taxon>Tracheophyta</taxon>
        <taxon>Spermatophyta</taxon>
        <taxon>Magnoliopsida</taxon>
        <taxon>Liliopsida</taxon>
        <taxon>Poales</taxon>
        <taxon>Poaceae</taxon>
        <taxon>BOP clade</taxon>
        <taxon>Pooideae</taxon>
        <taxon>Triticodae</taxon>
        <taxon>Triticeae</taxon>
        <taxon>Triticinae</taxon>
        <taxon>Triticum</taxon>
    </lineage>
</organism>
<dbReference type="PANTHER" id="PTHR33085">
    <property type="entry name" value="OS12G0113100 PROTEIN-RELATED"/>
    <property type="match status" value="1"/>
</dbReference>
<keyword evidence="2" id="KW-1185">Reference proteome</keyword>
<sequence>MPKRPYEGRVGKKVKRRRRHLYVVMKDEDGRCGIHKFDLSTNLLDDGHPVVEVLPPALNHFDSPSRGFFVAFGTKIMVFHSKSDKIGPPFFDVSTHNMGQGPRTRSRLSQPIYLPVCDKLVALDGNHSELLYLPPLEGKWLRCKLPNLSFNLQDIISHAVHPDGRTIFVSFKSYSSTATFSLDTGSDHARWRFHGMWGLPFTGRAHFVPGLNAWVGLSGDQDTLGHLCSCDVVSTDPDSSNKHSPPPWKLGKEKLFCKKSFEEHVGANLLYLGVETNFCLLHYFSVKDDDCMPHLLRLLTFSVKYDKNGDIWTCRILESSVNGARWTKSRRRRRCYKLPSAATILDPALQVPVAFWM</sequence>
<accession>A0A9R1S2W3</accession>
<name>A0A9R1S2W3_TRITD</name>
<proteinExistence type="predicted"/>
<gene>
    <name evidence="1" type="ORF">TRITD_3Bv1G159250</name>
</gene>
<dbReference type="Pfam" id="PF07893">
    <property type="entry name" value="DUF1668"/>
    <property type="match status" value="1"/>
</dbReference>
<dbReference type="OMA" id="WLRCKLP"/>
<dbReference type="Proteomes" id="UP000324705">
    <property type="component" value="Chromosome 3B"/>
</dbReference>
<dbReference type="Gramene" id="TRITD3Bv1G159250.1">
    <property type="protein sequence ID" value="TRITD3Bv1G159250.1"/>
    <property type="gene ID" value="TRITD3Bv1G159250"/>
</dbReference>